<organism evidence="2 3">
    <name type="scientific">Mycobacterium gordonae</name>
    <dbReference type="NCBI Taxonomy" id="1778"/>
    <lineage>
        <taxon>Bacteria</taxon>
        <taxon>Bacillati</taxon>
        <taxon>Actinomycetota</taxon>
        <taxon>Actinomycetes</taxon>
        <taxon>Mycobacteriales</taxon>
        <taxon>Mycobacteriaceae</taxon>
        <taxon>Mycobacterium</taxon>
    </lineage>
</organism>
<dbReference type="InterPro" id="IPR021522">
    <property type="entry name" value="MctB"/>
</dbReference>
<name>A0A1A6B9H0_MYCGO</name>
<proteinExistence type="predicted"/>
<evidence type="ECO:0000313" key="2">
    <source>
        <dbReference type="EMBL" id="OBR98969.1"/>
    </source>
</evidence>
<gene>
    <name evidence="2" type="ORF">A9W98_32615</name>
</gene>
<comment type="caution">
    <text evidence="2">The sequence shown here is derived from an EMBL/GenBank/DDBJ whole genome shotgun (WGS) entry which is preliminary data.</text>
</comment>
<accession>A0A1A6B9H0</accession>
<evidence type="ECO:0000313" key="3">
    <source>
        <dbReference type="Proteomes" id="UP000093757"/>
    </source>
</evidence>
<keyword evidence="1" id="KW-0175">Coiled coil</keyword>
<sequence length="252" mass="25742">MISLRQHAISLAAVFLALAIGVVLGSGFFSDTVLSSLRNEKRDLAGQVSSLNDQRNQLNEKLSAANAFDAQVLGRIVHEALAGKAVVLFRTPDARDEDVAAVSKIIGQAGGSVTGTVSLTHEFVEANSGEKLRSVVNSSILPAGTQLSTKLVDQGSQAGDLLGIAMLVSTNPQAPAVDDTARDTVLGALRETGFITYQPNNHLAAANAAIVVTGGAVPADAGNQGVTVARFAAALAPHGSGTVTDDAPCPLP</sequence>
<protein>
    <submittedName>
        <fullName evidence="2">Channel-forming protein</fullName>
    </submittedName>
</protein>
<dbReference type="AlphaFoldDB" id="A0A1A6B9H0"/>
<dbReference type="EMBL" id="MAEM01000484">
    <property type="protein sequence ID" value="OBR98969.1"/>
    <property type="molecule type" value="Genomic_DNA"/>
</dbReference>
<evidence type="ECO:0000256" key="1">
    <source>
        <dbReference type="SAM" id="Coils"/>
    </source>
</evidence>
<feature type="coiled-coil region" evidence="1">
    <location>
        <begin position="34"/>
        <end position="61"/>
    </location>
</feature>
<dbReference type="GO" id="GO:0055070">
    <property type="term" value="P:copper ion homeostasis"/>
    <property type="evidence" value="ECO:0007669"/>
    <property type="project" value="InterPro"/>
</dbReference>
<dbReference type="GO" id="GO:0016020">
    <property type="term" value="C:membrane"/>
    <property type="evidence" value="ECO:0007669"/>
    <property type="project" value="InterPro"/>
</dbReference>
<reference evidence="2 3" key="1">
    <citation type="submission" date="2016-06" db="EMBL/GenBank/DDBJ databases">
        <authorList>
            <person name="Kjaerup R.B."/>
            <person name="Dalgaard T.S."/>
            <person name="Juul-Madsen H.R."/>
        </authorList>
    </citation>
    <scope>NUCLEOTIDE SEQUENCE [LARGE SCALE GENOMIC DNA]</scope>
    <source>
        <strain evidence="2 3">1245752.6</strain>
    </source>
</reference>
<dbReference type="Pfam" id="PF11382">
    <property type="entry name" value="MctB"/>
    <property type="match status" value="1"/>
</dbReference>
<dbReference type="Proteomes" id="UP000093757">
    <property type="component" value="Unassembled WGS sequence"/>
</dbReference>
<dbReference type="OrthoDB" id="4350157at2"/>